<feature type="region of interest" description="Disordered" evidence="1">
    <location>
        <begin position="293"/>
        <end position="444"/>
    </location>
</feature>
<dbReference type="EMBL" id="JAFJZO010000009">
    <property type="protein sequence ID" value="KAG5510631.1"/>
    <property type="molecule type" value="Genomic_DNA"/>
</dbReference>
<accession>A0A837A9D4</accession>
<organism evidence="2 3">
    <name type="scientific">Porcisia hertigi</name>
    <dbReference type="NCBI Taxonomy" id="2761500"/>
    <lineage>
        <taxon>Eukaryota</taxon>
        <taxon>Discoba</taxon>
        <taxon>Euglenozoa</taxon>
        <taxon>Kinetoplastea</taxon>
        <taxon>Metakinetoplastina</taxon>
        <taxon>Trypanosomatida</taxon>
        <taxon>Trypanosomatidae</taxon>
        <taxon>Leishmaniinae</taxon>
        <taxon>Porcisia</taxon>
    </lineage>
</organism>
<name>A0A837A9D4_9TRYP</name>
<dbReference type="RefSeq" id="XP_067759235.1">
    <property type="nucleotide sequence ID" value="XM_067902876.1"/>
</dbReference>
<feature type="region of interest" description="Disordered" evidence="1">
    <location>
        <begin position="624"/>
        <end position="658"/>
    </location>
</feature>
<feature type="region of interest" description="Disordered" evidence="1">
    <location>
        <begin position="706"/>
        <end position="809"/>
    </location>
</feature>
<feature type="compositionally biased region" description="Polar residues" evidence="1">
    <location>
        <begin position="798"/>
        <end position="808"/>
    </location>
</feature>
<comment type="caution">
    <text evidence="2">The sequence shown here is derived from an EMBL/GenBank/DDBJ whole genome shotgun (WGS) entry which is preliminary data.</text>
</comment>
<feature type="region of interest" description="Disordered" evidence="1">
    <location>
        <begin position="156"/>
        <end position="212"/>
    </location>
</feature>
<reference evidence="2 3" key="1">
    <citation type="submission" date="2021-02" db="EMBL/GenBank/DDBJ databases">
        <title>Porcisia hertigi Genome sequencing and assembly.</title>
        <authorList>
            <person name="Almutairi H."/>
            <person name="Gatherer D."/>
        </authorList>
    </citation>
    <scope>NUCLEOTIDE SEQUENCE [LARGE SCALE GENOMIC DNA]</scope>
    <source>
        <strain evidence="2 3">C119</strain>
    </source>
</reference>
<dbReference type="OrthoDB" id="251018at2759"/>
<feature type="compositionally biased region" description="Low complexity" evidence="1">
    <location>
        <begin position="732"/>
        <end position="747"/>
    </location>
</feature>
<feature type="compositionally biased region" description="Acidic residues" evidence="1">
    <location>
        <begin position="326"/>
        <end position="338"/>
    </location>
</feature>
<dbReference type="AlphaFoldDB" id="A0A837A9D4"/>
<protein>
    <submittedName>
        <fullName evidence="2">Uncharacterized protein</fullName>
    </submittedName>
</protein>
<feature type="compositionally biased region" description="Basic residues" evidence="1">
    <location>
        <begin position="707"/>
        <end position="718"/>
    </location>
</feature>
<evidence type="ECO:0000256" key="1">
    <source>
        <dbReference type="SAM" id="MobiDB-lite"/>
    </source>
</evidence>
<feature type="region of interest" description="Disordered" evidence="1">
    <location>
        <begin position="511"/>
        <end position="552"/>
    </location>
</feature>
<feature type="compositionally biased region" description="Polar residues" evidence="1">
    <location>
        <begin position="526"/>
        <end position="535"/>
    </location>
</feature>
<sequence length="966" mass="100300">MITIISSDGQTFALSPSTIAHSGLLEDALRRWTDAYQTNVKRQTSATKNAIATLRTPTEMDDDDDATADDLEETPDEHYIACFYGETGCDLTVTSGALEGVGSGGVDIGDTVSEKQEHLHLIRMASALTGDDMTAHQPNEVSSLLEIATLEKGTAAARGGCGDAEQDARRADNEDSDSDRTTSVLPSSAEGSMSRTSTPFKTNSNCSTPTRTSDSAGVAIEATGASHATNAFLWGVPIQALSPAKRVAASWHPLENAGSRSRSVDDTHAEGAAGVLGMNEATINTCVSRPLAPVTHVSPNGDGPHVSPSMMIDPDMSTPSVLGSDEVGDGEEEEEEKEQGDGGCVTYAVGGNRPSRDPRSLGGEELNSAATASSSPGLPPCSPDMNTAGVPNGGKAPHHHDPLSVQHHILPAGGQNVNRRRGSAVVQAGAAEDDDSDGNVKRDTHKAGVEVTSDAAHEVAVPSTVTAHSGSGLFSMPTPPLDWSPPSSCHQRTPCMADEDDVGAMLCEDEIDADGSTPSGVEPSHTDTVGGTSPCSKPPLAHGTGGTATAPVPSQADLASLVSLTAPITPVGGAEVAPLSTVANGAEPEDTTDSLARSFFYADGIRITSSGIVFNLAQPAPPLSSASTSIVSTSPPPRNEAVQQSDSSRLAGGAATPAQLTPCASPGCDEAAARTTVDIDSFTLQVCIKYMKHFSRVQAAAAIAAARGKRRKHQRRRYGSSSSEDSGKDDNSATSSPSSATRSGTYSDCSDDDTDKASTISDASFNAKVDGPSPGSPGLKGSGAGKEEGEGASDGTLRRTSPSPSVLSSCEPALIPEPLTTPLVAFLSPWERVFLYVDVLGAPETMLAASLLILDICPGFDYCSPSMHMRDARVKTALMLPPPPPEGMQKLMKVMAGAKVLQIAPLYALCAGWLADFMIRASYGAANNFEAAHLIRQCLCLPSDWSRRETDCLKIENEWPANEEAD</sequence>
<evidence type="ECO:0000313" key="3">
    <source>
        <dbReference type="Proteomes" id="UP000674318"/>
    </source>
</evidence>
<dbReference type="Proteomes" id="UP000674318">
    <property type="component" value="Unassembled WGS sequence"/>
</dbReference>
<gene>
    <name evidence="2" type="ORF">JKF63_06929</name>
</gene>
<dbReference type="KEGG" id="phet:94292953"/>
<dbReference type="GeneID" id="94292953"/>
<proteinExistence type="predicted"/>
<keyword evidence="3" id="KW-1185">Reference proteome</keyword>
<feature type="compositionally biased region" description="Low complexity" evidence="1">
    <location>
        <begin position="624"/>
        <end position="633"/>
    </location>
</feature>
<evidence type="ECO:0000313" key="2">
    <source>
        <dbReference type="EMBL" id="KAG5510631.1"/>
    </source>
</evidence>
<feature type="compositionally biased region" description="Polar residues" evidence="1">
    <location>
        <begin position="181"/>
        <end position="212"/>
    </location>
</feature>